<organism evidence="1 2">
    <name type="scientific">Actinomycetospora flava</name>
    <dbReference type="NCBI Taxonomy" id="3129232"/>
    <lineage>
        <taxon>Bacteria</taxon>
        <taxon>Bacillati</taxon>
        <taxon>Actinomycetota</taxon>
        <taxon>Actinomycetes</taxon>
        <taxon>Pseudonocardiales</taxon>
        <taxon>Pseudonocardiaceae</taxon>
        <taxon>Actinomycetospora</taxon>
    </lineage>
</organism>
<protein>
    <recommendedName>
        <fullName evidence="3">PE family protein</fullName>
    </recommendedName>
</protein>
<keyword evidence="2" id="KW-1185">Reference proteome</keyword>
<accession>A0ABU8MCG6</accession>
<sequence length="127" mass="12845">MSLPYSKVAVAQVALREAAHSLDIGVRVLPADAGLDSLALRAVAADLAYAMDALAEIVRHVSFGPVPTSAPPSGVSCHMQTLFHHVRDGATMARHIAAVEGAVDGAVDGAVAGALLTPGVPMTGPDD</sequence>
<name>A0ABU8MCG6_9PSEU</name>
<reference evidence="1 2" key="1">
    <citation type="submission" date="2024-03" db="EMBL/GenBank/DDBJ databases">
        <title>Actinomycetospora sp. OC33-EN07, a novel actinomycete isolated from wild orchid (Aerides multiflora).</title>
        <authorList>
            <person name="Suriyachadkun C."/>
        </authorList>
    </citation>
    <scope>NUCLEOTIDE SEQUENCE [LARGE SCALE GENOMIC DNA]</scope>
    <source>
        <strain evidence="1 2">OC33-EN07</strain>
    </source>
</reference>
<evidence type="ECO:0000313" key="2">
    <source>
        <dbReference type="Proteomes" id="UP001369736"/>
    </source>
</evidence>
<evidence type="ECO:0008006" key="3">
    <source>
        <dbReference type="Google" id="ProtNLM"/>
    </source>
</evidence>
<evidence type="ECO:0000313" key="1">
    <source>
        <dbReference type="EMBL" id="MEJ2864322.1"/>
    </source>
</evidence>
<dbReference type="Proteomes" id="UP001369736">
    <property type="component" value="Unassembled WGS sequence"/>
</dbReference>
<dbReference type="RefSeq" id="WP_337705683.1">
    <property type="nucleotide sequence ID" value="NZ_JBBEGM010000011.1"/>
</dbReference>
<dbReference type="EMBL" id="JBBEGM010000011">
    <property type="protein sequence ID" value="MEJ2864322.1"/>
    <property type="molecule type" value="Genomic_DNA"/>
</dbReference>
<proteinExistence type="predicted"/>
<comment type="caution">
    <text evidence="1">The sequence shown here is derived from an EMBL/GenBank/DDBJ whole genome shotgun (WGS) entry which is preliminary data.</text>
</comment>
<gene>
    <name evidence="1" type="ORF">WCD58_24405</name>
</gene>